<evidence type="ECO:0000313" key="3">
    <source>
        <dbReference type="EMBL" id="EMP34440.1"/>
    </source>
</evidence>
<accession>M7BFR0</accession>
<organism evidence="3 4">
    <name type="scientific">Chelonia mydas</name>
    <name type="common">Green sea-turtle</name>
    <name type="synonym">Chelonia agassizi</name>
    <dbReference type="NCBI Taxonomy" id="8469"/>
    <lineage>
        <taxon>Eukaryota</taxon>
        <taxon>Metazoa</taxon>
        <taxon>Chordata</taxon>
        <taxon>Craniata</taxon>
        <taxon>Vertebrata</taxon>
        <taxon>Euteleostomi</taxon>
        <taxon>Archelosauria</taxon>
        <taxon>Testudinata</taxon>
        <taxon>Testudines</taxon>
        <taxon>Cryptodira</taxon>
        <taxon>Durocryptodira</taxon>
        <taxon>Americhelydia</taxon>
        <taxon>Chelonioidea</taxon>
        <taxon>Cheloniidae</taxon>
        <taxon>Chelonia</taxon>
    </lineage>
</organism>
<dbReference type="FunFam" id="1.10.10.60:FF:000032">
    <property type="entry name" value="Zinc finger and SCAN domain-containing 20"/>
    <property type="match status" value="1"/>
</dbReference>
<dbReference type="PANTHER" id="PTHR47595">
    <property type="entry name" value="HEAT SHOCK 70 KDA PROTEIN 14"/>
    <property type="match status" value="1"/>
</dbReference>
<name>M7BFR0_CHEMY</name>
<feature type="domain" description="Myb/SANT-like DNA-binding" evidence="2">
    <location>
        <begin position="163"/>
        <end position="251"/>
    </location>
</feature>
<dbReference type="PANTHER" id="PTHR47595:SF1">
    <property type="entry name" value="MYB_SANT-LIKE DNA-BINDING DOMAIN-CONTAINING PROTEIN"/>
    <property type="match status" value="1"/>
</dbReference>
<dbReference type="AlphaFoldDB" id="M7BFR0"/>
<dbReference type="InterPro" id="IPR044822">
    <property type="entry name" value="Myb_DNA-bind_4"/>
</dbReference>
<dbReference type="Gene3D" id="1.10.10.60">
    <property type="entry name" value="Homeodomain-like"/>
    <property type="match status" value="1"/>
</dbReference>
<dbReference type="Proteomes" id="UP000031443">
    <property type="component" value="Unassembled WGS sequence"/>
</dbReference>
<proteinExistence type="predicted"/>
<evidence type="ECO:0000313" key="4">
    <source>
        <dbReference type="Proteomes" id="UP000031443"/>
    </source>
</evidence>
<keyword evidence="4" id="KW-1185">Reference proteome</keyword>
<gene>
    <name evidence="3" type="ORF">UY3_08416</name>
</gene>
<evidence type="ECO:0000259" key="2">
    <source>
        <dbReference type="Pfam" id="PF13837"/>
    </source>
</evidence>
<dbReference type="Pfam" id="PF13837">
    <property type="entry name" value="Myb_DNA-bind_4"/>
    <property type="match status" value="1"/>
</dbReference>
<dbReference type="EMBL" id="KB532134">
    <property type="protein sequence ID" value="EMP34440.1"/>
    <property type="molecule type" value="Genomic_DNA"/>
</dbReference>
<protein>
    <submittedName>
        <fullName evidence="3">Zinc finger and SCAN domain-containing protein 29</fullName>
    </submittedName>
</protein>
<sequence length="333" mass="37058">MANRGHWELRAAVPADAQGPGPATVHPVVTRDRRSSGPSLHWNQVTADVGNHWNQEQGKWIQVEDTWIGIDRSESKYPKMLNELHALSAVTVGKWSAHTFNKSLGLYSGLSTQMHWPGRQEKAHELLNFNFLFGQHGKLQVTMESSSAEVTMMESQNGKRAPAWTNREVRDLIAVWGEESMLSELRSSFRNAKTFVKISQGMKDRGHNRDLKQCRMKLKELRQAYQKTKETNSRSGSEPQTCHFYDELHAILGGSATTTPAMLFDSFNGDGGNMEAGFGDEEDSSQHASGETIFPGSQELFLTLDVEPVPPEPTQRCLPDPPGGEGTSSECTF</sequence>
<evidence type="ECO:0000256" key="1">
    <source>
        <dbReference type="SAM" id="MobiDB-lite"/>
    </source>
</evidence>
<feature type="region of interest" description="Disordered" evidence="1">
    <location>
        <begin position="308"/>
        <end position="333"/>
    </location>
</feature>
<reference evidence="4" key="1">
    <citation type="journal article" date="2013" name="Nat. Genet.">
        <title>The draft genomes of soft-shell turtle and green sea turtle yield insights into the development and evolution of the turtle-specific body plan.</title>
        <authorList>
            <person name="Wang Z."/>
            <person name="Pascual-Anaya J."/>
            <person name="Zadissa A."/>
            <person name="Li W."/>
            <person name="Niimura Y."/>
            <person name="Huang Z."/>
            <person name="Li C."/>
            <person name="White S."/>
            <person name="Xiong Z."/>
            <person name="Fang D."/>
            <person name="Wang B."/>
            <person name="Ming Y."/>
            <person name="Chen Y."/>
            <person name="Zheng Y."/>
            <person name="Kuraku S."/>
            <person name="Pignatelli M."/>
            <person name="Herrero J."/>
            <person name="Beal K."/>
            <person name="Nozawa M."/>
            <person name="Li Q."/>
            <person name="Wang J."/>
            <person name="Zhang H."/>
            <person name="Yu L."/>
            <person name="Shigenobu S."/>
            <person name="Wang J."/>
            <person name="Liu J."/>
            <person name="Flicek P."/>
            <person name="Searle S."/>
            <person name="Wang J."/>
            <person name="Kuratani S."/>
            <person name="Yin Y."/>
            <person name="Aken B."/>
            <person name="Zhang G."/>
            <person name="Irie N."/>
        </authorList>
    </citation>
    <scope>NUCLEOTIDE SEQUENCE [LARGE SCALE GENOMIC DNA]</scope>
</reference>